<proteinExistence type="predicted"/>
<evidence type="ECO:0000256" key="1">
    <source>
        <dbReference type="SAM" id="Phobius"/>
    </source>
</evidence>
<feature type="transmembrane region" description="Helical" evidence="1">
    <location>
        <begin position="52"/>
        <end position="73"/>
    </location>
</feature>
<keyword evidence="3" id="KW-1185">Reference proteome</keyword>
<evidence type="ECO:0000313" key="3">
    <source>
        <dbReference type="Proteomes" id="UP000184052"/>
    </source>
</evidence>
<dbReference type="OrthoDB" id="1683542at2"/>
<feature type="transmembrane region" description="Helical" evidence="1">
    <location>
        <begin position="16"/>
        <end position="40"/>
    </location>
</feature>
<keyword evidence="1" id="KW-1133">Transmembrane helix</keyword>
<dbReference type="AlphaFoldDB" id="A0A1M6BIQ8"/>
<reference evidence="2 3" key="1">
    <citation type="submission" date="2016-11" db="EMBL/GenBank/DDBJ databases">
        <authorList>
            <person name="Jaros S."/>
            <person name="Januszkiewicz K."/>
            <person name="Wedrychowicz H."/>
        </authorList>
    </citation>
    <scope>NUCLEOTIDE SEQUENCE [LARGE SCALE GENOMIC DNA]</scope>
    <source>
        <strain evidence="2 3">DSM 17477</strain>
    </source>
</reference>
<keyword evidence="1" id="KW-0812">Transmembrane</keyword>
<organism evidence="2 3">
    <name type="scientific">Dethiosulfatibacter aminovorans DSM 17477</name>
    <dbReference type="NCBI Taxonomy" id="1121476"/>
    <lineage>
        <taxon>Bacteria</taxon>
        <taxon>Bacillati</taxon>
        <taxon>Bacillota</taxon>
        <taxon>Tissierellia</taxon>
        <taxon>Dethiosulfatibacter</taxon>
    </lineage>
</organism>
<name>A0A1M6BIQ8_9FIRM</name>
<keyword evidence="1" id="KW-0472">Membrane</keyword>
<dbReference type="EMBL" id="FQZL01000005">
    <property type="protein sequence ID" value="SHI48595.1"/>
    <property type="molecule type" value="Genomic_DNA"/>
</dbReference>
<dbReference type="Proteomes" id="UP000184052">
    <property type="component" value="Unassembled WGS sequence"/>
</dbReference>
<evidence type="ECO:0000313" key="2">
    <source>
        <dbReference type="EMBL" id="SHI48595.1"/>
    </source>
</evidence>
<dbReference type="STRING" id="1121476.SAMN02745751_00370"/>
<gene>
    <name evidence="2" type="ORF">SAMN02745751_00370</name>
</gene>
<dbReference type="RefSeq" id="WP_073046280.1">
    <property type="nucleotide sequence ID" value="NZ_FQZL01000005.1"/>
</dbReference>
<sequence length="78" mass="8753">MVDNTKNVDDVLKIDWIGLDGFLVLLYACIVATIMYGIMIRSDFIIGKLAPYGLMTAVTLIFASYLFQVASFIRVNKK</sequence>
<protein>
    <submittedName>
        <fullName evidence="2">Uncharacterized protein</fullName>
    </submittedName>
</protein>
<accession>A0A1M6BIQ8</accession>